<sequence length="144" mass="16142">MQRIEPLRRLSSEHHTGLVIARRARELARKAPDAREAAWADLRQRFADELEPHFKLEERGLLPALQAAGEGVLVERTLAEHLRMRAMIDAGGPEDLAAFAEALADHIRFEEKELFGVAQRVLGADALERIQALHDREAAPVCRA</sequence>
<keyword evidence="3" id="KW-1185">Reference proteome</keyword>
<gene>
    <name evidence="2" type="ORF">SAMN05421783_10916</name>
</gene>
<dbReference type="EMBL" id="FNNZ01000009">
    <property type="protein sequence ID" value="SDW81385.1"/>
    <property type="molecule type" value="Genomic_DNA"/>
</dbReference>
<evidence type="ECO:0000313" key="3">
    <source>
        <dbReference type="Proteomes" id="UP000198816"/>
    </source>
</evidence>
<feature type="domain" description="Hemerythrin-like" evidence="1">
    <location>
        <begin position="9"/>
        <end position="117"/>
    </location>
</feature>
<name>A0A1H2WLE1_THIRO</name>
<dbReference type="AlphaFoldDB" id="A0A1H2WLE1"/>
<evidence type="ECO:0000259" key="1">
    <source>
        <dbReference type="Pfam" id="PF01814"/>
    </source>
</evidence>
<dbReference type="Pfam" id="PF01814">
    <property type="entry name" value="Hemerythrin"/>
    <property type="match status" value="1"/>
</dbReference>
<evidence type="ECO:0000313" key="2">
    <source>
        <dbReference type="EMBL" id="SDW81385.1"/>
    </source>
</evidence>
<dbReference type="OrthoDB" id="9793254at2"/>
<dbReference type="Proteomes" id="UP000198816">
    <property type="component" value="Unassembled WGS sequence"/>
</dbReference>
<dbReference type="STRING" id="1058.SAMN05421783_10916"/>
<organism evidence="2 3">
    <name type="scientific">Thiocapsa roseopersicina</name>
    <dbReference type="NCBI Taxonomy" id="1058"/>
    <lineage>
        <taxon>Bacteria</taxon>
        <taxon>Pseudomonadati</taxon>
        <taxon>Pseudomonadota</taxon>
        <taxon>Gammaproteobacteria</taxon>
        <taxon>Chromatiales</taxon>
        <taxon>Chromatiaceae</taxon>
        <taxon>Thiocapsa</taxon>
    </lineage>
</organism>
<protein>
    <submittedName>
        <fullName evidence="2">Hemerythrin HHE cation binding domain-containing protein</fullName>
    </submittedName>
</protein>
<accession>A0A1H2WLE1</accession>
<reference evidence="3" key="1">
    <citation type="submission" date="2016-10" db="EMBL/GenBank/DDBJ databases">
        <authorList>
            <person name="Varghese N."/>
            <person name="Submissions S."/>
        </authorList>
    </citation>
    <scope>NUCLEOTIDE SEQUENCE [LARGE SCALE GENOMIC DNA]</scope>
    <source>
        <strain evidence="3">DSM 217</strain>
    </source>
</reference>
<dbReference type="InterPro" id="IPR012312">
    <property type="entry name" value="Hemerythrin-like"/>
</dbReference>
<proteinExistence type="predicted"/>
<dbReference type="Gene3D" id="1.20.120.520">
    <property type="entry name" value="nmb1532 protein domain like"/>
    <property type="match status" value="1"/>
</dbReference>